<dbReference type="AlphaFoldDB" id="A0A562LFC4"/>
<sequence>MRHAQGWLVPLLLACGIAHGDEWREIPYKEVARMQLVLEKVDTDRVFTTSYSIKRADGRPALPPNLRVEVVAAGKAVPLQVDPDGKVHLPIRQDWVDNRATIRINQPKGSMTLSYGYKARTPPGTRMHYSRLTESLQVMERGIEQAAGLLSFLAPEPYALGIMFPSGPQQEVVLTFPDGSVKRFRSSGSGSSEGIDNRLELPWNPDWQDAEVTFSAPPRSVLPLMK</sequence>
<organism evidence="1 2">
    <name type="scientific">Luteimonas cucumeris</name>
    <dbReference type="NCBI Taxonomy" id="985012"/>
    <lineage>
        <taxon>Bacteria</taxon>
        <taxon>Pseudomonadati</taxon>
        <taxon>Pseudomonadota</taxon>
        <taxon>Gammaproteobacteria</taxon>
        <taxon>Lysobacterales</taxon>
        <taxon>Lysobacteraceae</taxon>
        <taxon>Luteimonas</taxon>
    </lineage>
</organism>
<keyword evidence="2" id="KW-1185">Reference proteome</keyword>
<reference evidence="1 2" key="1">
    <citation type="journal article" date="2015" name="Stand. Genomic Sci.">
        <title>Genomic Encyclopedia of Bacterial and Archaeal Type Strains, Phase III: the genomes of soil and plant-associated and newly described type strains.</title>
        <authorList>
            <person name="Whitman W.B."/>
            <person name="Woyke T."/>
            <person name="Klenk H.P."/>
            <person name="Zhou Y."/>
            <person name="Lilburn T.G."/>
            <person name="Beck B.J."/>
            <person name="De Vos P."/>
            <person name="Vandamme P."/>
            <person name="Eisen J.A."/>
            <person name="Garrity G."/>
            <person name="Hugenholtz P."/>
            <person name="Kyrpides N.C."/>
        </authorList>
    </citation>
    <scope>NUCLEOTIDE SEQUENCE [LARGE SCALE GENOMIC DNA]</scope>
    <source>
        <strain evidence="1 2">CGMCC 1.10821</strain>
    </source>
</reference>
<dbReference type="InterPro" id="IPR021370">
    <property type="entry name" value="DUF2987"/>
</dbReference>
<dbReference type="Pfam" id="PF11205">
    <property type="entry name" value="DUF2987"/>
    <property type="match status" value="1"/>
</dbReference>
<comment type="caution">
    <text evidence="1">The sequence shown here is derived from an EMBL/GenBank/DDBJ whole genome shotgun (WGS) entry which is preliminary data.</text>
</comment>
<accession>A0A562LFC4</accession>
<dbReference type="EMBL" id="VLKN01000001">
    <property type="protein sequence ID" value="TWI06306.1"/>
    <property type="molecule type" value="Genomic_DNA"/>
</dbReference>
<name>A0A562LFC4_9GAMM</name>
<dbReference type="PROSITE" id="PS51257">
    <property type="entry name" value="PROKAR_LIPOPROTEIN"/>
    <property type="match status" value="1"/>
</dbReference>
<dbReference type="RefSeq" id="WP_144898095.1">
    <property type="nucleotide sequence ID" value="NZ_VLKN01000001.1"/>
</dbReference>
<evidence type="ECO:0000313" key="1">
    <source>
        <dbReference type="EMBL" id="TWI06306.1"/>
    </source>
</evidence>
<protein>
    <submittedName>
        <fullName evidence="1">Uncharacterized protein</fullName>
    </submittedName>
</protein>
<dbReference type="OrthoDB" id="7352343at2"/>
<proteinExistence type="predicted"/>
<evidence type="ECO:0000313" key="2">
    <source>
        <dbReference type="Proteomes" id="UP000315167"/>
    </source>
</evidence>
<gene>
    <name evidence="1" type="ORF">IP90_00572</name>
</gene>
<dbReference type="Proteomes" id="UP000315167">
    <property type="component" value="Unassembled WGS sequence"/>
</dbReference>